<evidence type="ECO:0000256" key="3">
    <source>
        <dbReference type="ARBA" id="ARBA00023125"/>
    </source>
</evidence>
<dbReference type="InterPro" id="IPR036390">
    <property type="entry name" value="WH_DNA-bd_sf"/>
</dbReference>
<evidence type="ECO:0000256" key="4">
    <source>
        <dbReference type="ARBA" id="ARBA00023163"/>
    </source>
</evidence>
<dbReference type="Proteomes" id="UP001548832">
    <property type="component" value="Unassembled WGS sequence"/>
</dbReference>
<dbReference type="InterPro" id="IPR000847">
    <property type="entry name" value="LysR_HTH_N"/>
</dbReference>
<dbReference type="InterPro" id="IPR036388">
    <property type="entry name" value="WH-like_DNA-bd_sf"/>
</dbReference>
<dbReference type="CDD" id="cd08432">
    <property type="entry name" value="PBP2_GcdR_TrpI_HvrB_AmpR_like"/>
    <property type="match status" value="1"/>
</dbReference>
<accession>A0ABV2DSK6</accession>
<dbReference type="InterPro" id="IPR005119">
    <property type="entry name" value="LysR_subst-bd"/>
</dbReference>
<dbReference type="SUPFAM" id="SSF46785">
    <property type="entry name" value="Winged helix' DNA-binding domain"/>
    <property type="match status" value="1"/>
</dbReference>
<dbReference type="EMBL" id="JBEWSZ010000019">
    <property type="protein sequence ID" value="MET2833027.1"/>
    <property type="molecule type" value="Genomic_DNA"/>
</dbReference>
<comment type="similarity">
    <text evidence="1">Belongs to the LysR transcriptional regulatory family.</text>
</comment>
<keyword evidence="4" id="KW-0804">Transcription</keyword>
<keyword evidence="2" id="KW-0805">Transcription regulation</keyword>
<dbReference type="RefSeq" id="WP_354465257.1">
    <property type="nucleotide sequence ID" value="NZ_JBEWSZ010000019.1"/>
</dbReference>
<name>A0ABV2DSK6_9HYPH</name>
<dbReference type="Pfam" id="PF03466">
    <property type="entry name" value="LysR_substrate"/>
    <property type="match status" value="1"/>
</dbReference>
<dbReference type="PROSITE" id="PS50931">
    <property type="entry name" value="HTH_LYSR"/>
    <property type="match status" value="1"/>
</dbReference>
<comment type="caution">
    <text evidence="6">The sequence shown here is derived from an EMBL/GenBank/DDBJ whole genome shotgun (WGS) entry which is preliminary data.</text>
</comment>
<dbReference type="PANTHER" id="PTHR30537:SF74">
    <property type="entry name" value="HTH-TYPE TRANSCRIPTIONAL REGULATOR TRPI"/>
    <property type="match status" value="1"/>
</dbReference>
<feature type="domain" description="HTH lysR-type" evidence="5">
    <location>
        <begin position="6"/>
        <end position="63"/>
    </location>
</feature>
<proteinExistence type="inferred from homology"/>
<keyword evidence="3" id="KW-0238">DNA-binding</keyword>
<dbReference type="InterPro" id="IPR058163">
    <property type="entry name" value="LysR-type_TF_proteobact-type"/>
</dbReference>
<protein>
    <submittedName>
        <fullName evidence="6">LysR substrate-binding domain-containing protein</fullName>
    </submittedName>
</protein>
<evidence type="ECO:0000313" key="6">
    <source>
        <dbReference type="EMBL" id="MET2833027.1"/>
    </source>
</evidence>
<organism evidence="6 7">
    <name type="scientific">Mesorhizobium shangrilense</name>
    <dbReference type="NCBI Taxonomy" id="460060"/>
    <lineage>
        <taxon>Bacteria</taxon>
        <taxon>Pseudomonadati</taxon>
        <taxon>Pseudomonadota</taxon>
        <taxon>Alphaproteobacteria</taxon>
        <taxon>Hyphomicrobiales</taxon>
        <taxon>Phyllobacteriaceae</taxon>
        <taxon>Mesorhizobium</taxon>
    </lineage>
</organism>
<evidence type="ECO:0000313" key="7">
    <source>
        <dbReference type="Proteomes" id="UP001548832"/>
    </source>
</evidence>
<dbReference type="Gene3D" id="3.40.190.10">
    <property type="entry name" value="Periplasmic binding protein-like II"/>
    <property type="match status" value="2"/>
</dbReference>
<dbReference type="PANTHER" id="PTHR30537">
    <property type="entry name" value="HTH-TYPE TRANSCRIPTIONAL REGULATOR"/>
    <property type="match status" value="1"/>
</dbReference>
<reference evidence="6 7" key="1">
    <citation type="submission" date="2024-06" db="EMBL/GenBank/DDBJ databases">
        <authorList>
            <person name="Kim D.-U."/>
        </authorList>
    </citation>
    <scope>NUCLEOTIDE SEQUENCE [LARGE SCALE GENOMIC DNA]</scope>
    <source>
        <strain evidence="6 7">KACC15460</strain>
    </source>
</reference>
<dbReference type="Pfam" id="PF00126">
    <property type="entry name" value="HTH_1"/>
    <property type="match status" value="1"/>
</dbReference>
<keyword evidence="7" id="KW-1185">Reference proteome</keyword>
<sequence length="306" mass="33303">MGRKIPPFAAIRAFEALARHGNLQAAGDELGISASAISHQVKSFESHVGTKLLIKSDNRLRITKAGSLLATELRDILDQLEAAMIKVSLARKTGRISINLFPSLAELWMVPLLARFAEQYPEISVTLITSPEKVDLSGSDIDLAFQYGVEPSGAYKSIALIQETITPVCSKAFLARRGPITQASDLLSYPLIYCASAPDEWRIWMEQNHVSLGDVGHWLEVDTRSAALQAAQQNMGIAIGRRPFVDLALAQGTLVPIFKQPTLTGMTYFLVAPARSWSAGNVRTFSTWLTAAAKAENPFLAAEPVD</sequence>
<evidence type="ECO:0000256" key="2">
    <source>
        <dbReference type="ARBA" id="ARBA00023015"/>
    </source>
</evidence>
<gene>
    <name evidence="6" type="ORF">ABVQ20_39665</name>
</gene>
<dbReference type="SUPFAM" id="SSF53850">
    <property type="entry name" value="Periplasmic binding protein-like II"/>
    <property type="match status" value="1"/>
</dbReference>
<evidence type="ECO:0000256" key="1">
    <source>
        <dbReference type="ARBA" id="ARBA00009437"/>
    </source>
</evidence>
<evidence type="ECO:0000259" key="5">
    <source>
        <dbReference type="PROSITE" id="PS50931"/>
    </source>
</evidence>
<dbReference type="Gene3D" id="1.10.10.10">
    <property type="entry name" value="Winged helix-like DNA-binding domain superfamily/Winged helix DNA-binding domain"/>
    <property type="match status" value="1"/>
</dbReference>